<dbReference type="InterPro" id="IPR021299">
    <property type="entry name" value="DUF2871"/>
</dbReference>
<dbReference type="Proteomes" id="UP000602076">
    <property type="component" value="Unassembled WGS sequence"/>
</dbReference>
<proteinExistence type="predicted"/>
<sequence>MKKLFNSAFIYLLAALGSGILWREITKIMDISEPTALGTVHTHLFALGFMMFMIFILLEKNFHVSEAPKFKVFYILYHIGVILTATFMFVRGMTSMLVINGTLEMSNGLDSAISGMSGMGHTILTVALIIYMFMLKNKAVPED</sequence>
<dbReference type="EMBL" id="JACXSI010000012">
    <property type="protein sequence ID" value="MBD3108022.1"/>
    <property type="molecule type" value="Genomic_DNA"/>
</dbReference>
<feature type="transmembrane region" description="Helical" evidence="1">
    <location>
        <begin position="112"/>
        <end position="134"/>
    </location>
</feature>
<evidence type="ECO:0000256" key="1">
    <source>
        <dbReference type="SAM" id="Phobius"/>
    </source>
</evidence>
<evidence type="ECO:0000313" key="3">
    <source>
        <dbReference type="Proteomes" id="UP000602076"/>
    </source>
</evidence>
<gene>
    <name evidence="2" type="ORF">IEO70_06550</name>
</gene>
<keyword evidence="1" id="KW-1133">Transmembrane helix</keyword>
<keyword evidence="3" id="KW-1185">Reference proteome</keyword>
<keyword evidence="1" id="KW-0812">Transmembrane</keyword>
<organism evidence="2 3">
    <name type="scientific">Peribacillus faecalis</name>
    <dbReference type="NCBI Taxonomy" id="2772559"/>
    <lineage>
        <taxon>Bacteria</taxon>
        <taxon>Bacillati</taxon>
        <taxon>Bacillota</taxon>
        <taxon>Bacilli</taxon>
        <taxon>Bacillales</taxon>
        <taxon>Bacillaceae</taxon>
        <taxon>Peribacillus</taxon>
    </lineage>
</organism>
<dbReference type="AlphaFoldDB" id="A0A927HAY3"/>
<keyword evidence="1" id="KW-0472">Membrane</keyword>
<feature type="transmembrane region" description="Helical" evidence="1">
    <location>
        <begin position="70"/>
        <end position="92"/>
    </location>
</feature>
<feature type="transmembrane region" description="Helical" evidence="1">
    <location>
        <begin position="39"/>
        <end position="58"/>
    </location>
</feature>
<accession>A0A927HAY3</accession>
<reference evidence="2" key="1">
    <citation type="submission" date="2020-09" db="EMBL/GenBank/DDBJ databases">
        <title>Bacillus faecalis sp. nov., a moderately halophilic bacterium isolated from cow faeces.</title>
        <authorList>
            <person name="Jiang L."/>
            <person name="Lee J."/>
        </authorList>
    </citation>
    <scope>NUCLEOTIDE SEQUENCE</scope>
    <source>
        <strain evidence="2">AGMB 02131</strain>
    </source>
</reference>
<protein>
    <submittedName>
        <fullName evidence="2">DUF2871 domain-containing protein</fullName>
    </submittedName>
</protein>
<name>A0A927HAY3_9BACI</name>
<dbReference type="RefSeq" id="WP_190997560.1">
    <property type="nucleotide sequence ID" value="NZ_JACXSI010000012.1"/>
</dbReference>
<evidence type="ECO:0000313" key="2">
    <source>
        <dbReference type="EMBL" id="MBD3108022.1"/>
    </source>
</evidence>
<comment type="caution">
    <text evidence="2">The sequence shown here is derived from an EMBL/GenBank/DDBJ whole genome shotgun (WGS) entry which is preliminary data.</text>
</comment>
<dbReference type="Pfam" id="PF11070">
    <property type="entry name" value="DUF2871"/>
    <property type="match status" value="1"/>
</dbReference>